<dbReference type="AlphaFoldDB" id="A0A7W7MQH5"/>
<evidence type="ECO:0000313" key="2">
    <source>
        <dbReference type="EMBL" id="MBB4762409.1"/>
    </source>
</evidence>
<dbReference type="GO" id="GO:0047663">
    <property type="term" value="F:aminoglycoside 6'-N-acetyltransferase activity"/>
    <property type="evidence" value="ECO:0007669"/>
    <property type="project" value="UniProtKB-EC"/>
</dbReference>
<dbReference type="PANTHER" id="PTHR43441:SF11">
    <property type="entry name" value="RIBOSOMAL-PROTEIN-SERINE ACETYLTRANSFERASE"/>
    <property type="match status" value="1"/>
</dbReference>
<keyword evidence="2" id="KW-0808">Transferase</keyword>
<reference evidence="2 3" key="1">
    <citation type="submission" date="2020-08" db="EMBL/GenBank/DDBJ databases">
        <title>Sequencing the genomes of 1000 actinobacteria strains.</title>
        <authorList>
            <person name="Klenk H.-P."/>
        </authorList>
    </citation>
    <scope>NUCLEOTIDE SEQUENCE [LARGE SCALE GENOMIC DNA]</scope>
    <source>
        <strain evidence="2 3">DSM 43149</strain>
    </source>
</reference>
<comment type="caution">
    <text evidence="2">The sequence shown here is derived from an EMBL/GenBank/DDBJ whole genome shotgun (WGS) entry which is preliminary data.</text>
</comment>
<keyword evidence="2" id="KW-0012">Acyltransferase</keyword>
<dbReference type="Pfam" id="PF13302">
    <property type="entry name" value="Acetyltransf_3"/>
    <property type="match status" value="1"/>
</dbReference>
<keyword evidence="3" id="KW-1185">Reference proteome</keyword>
<dbReference type="PANTHER" id="PTHR43441">
    <property type="entry name" value="RIBOSOMAL-PROTEIN-SERINE ACETYLTRANSFERASE"/>
    <property type="match status" value="1"/>
</dbReference>
<dbReference type="Proteomes" id="UP000578112">
    <property type="component" value="Unassembled WGS sequence"/>
</dbReference>
<dbReference type="InterPro" id="IPR016181">
    <property type="entry name" value="Acyl_CoA_acyltransferase"/>
</dbReference>
<dbReference type="EMBL" id="JACHNH010000001">
    <property type="protein sequence ID" value="MBB4762409.1"/>
    <property type="molecule type" value="Genomic_DNA"/>
</dbReference>
<dbReference type="EC" id="2.3.1.82" evidence="2"/>
<proteinExistence type="predicted"/>
<dbReference type="PROSITE" id="PS51186">
    <property type="entry name" value="GNAT"/>
    <property type="match status" value="1"/>
</dbReference>
<evidence type="ECO:0000259" key="1">
    <source>
        <dbReference type="PROSITE" id="PS51186"/>
    </source>
</evidence>
<dbReference type="GO" id="GO:0005737">
    <property type="term" value="C:cytoplasm"/>
    <property type="evidence" value="ECO:0007669"/>
    <property type="project" value="TreeGrafter"/>
</dbReference>
<dbReference type="Gene3D" id="3.40.630.30">
    <property type="match status" value="1"/>
</dbReference>
<evidence type="ECO:0000313" key="3">
    <source>
        <dbReference type="Proteomes" id="UP000578112"/>
    </source>
</evidence>
<dbReference type="GO" id="GO:0008999">
    <property type="term" value="F:protein-N-terminal-alanine acetyltransferase activity"/>
    <property type="evidence" value="ECO:0007669"/>
    <property type="project" value="TreeGrafter"/>
</dbReference>
<dbReference type="RefSeq" id="WP_184993482.1">
    <property type="nucleotide sequence ID" value="NZ_BOMK01000012.1"/>
</dbReference>
<dbReference type="SUPFAM" id="SSF55729">
    <property type="entry name" value="Acyl-CoA N-acyltransferases (Nat)"/>
    <property type="match status" value="1"/>
</dbReference>
<dbReference type="InterPro" id="IPR051908">
    <property type="entry name" value="Ribosomal_N-acetyltransferase"/>
</dbReference>
<sequence>MLELDEPLTTARLLLRPFRTGDADALFDLRSRPEVLRYLYWPPPTPDGVRDVVRQRLTMTRLAADGDCLVLAAEERDTGRLVGEVDLSLVSTEHRHGEIGVILHPDAQGAGYATEAAGALLDLAFDRLALHRVTASTNAGNEASARALRRLGLRQEGHLRQCVLFDGAWHDELIFAILAAEWRSARR</sequence>
<protein>
    <submittedName>
        <fullName evidence="2">Aminoglycoside 6'-N-acetyltransferase</fullName>
        <ecNumber evidence="2">2.3.1.82</ecNumber>
    </submittedName>
</protein>
<feature type="domain" description="N-acetyltransferase" evidence="1">
    <location>
        <begin position="13"/>
        <end position="180"/>
    </location>
</feature>
<organism evidence="2 3">
    <name type="scientific">Actinoplanes digitatis</name>
    <dbReference type="NCBI Taxonomy" id="1868"/>
    <lineage>
        <taxon>Bacteria</taxon>
        <taxon>Bacillati</taxon>
        <taxon>Actinomycetota</taxon>
        <taxon>Actinomycetes</taxon>
        <taxon>Micromonosporales</taxon>
        <taxon>Micromonosporaceae</taxon>
        <taxon>Actinoplanes</taxon>
    </lineage>
</organism>
<dbReference type="InterPro" id="IPR000182">
    <property type="entry name" value="GNAT_dom"/>
</dbReference>
<name>A0A7W7MQH5_9ACTN</name>
<dbReference type="GO" id="GO:1990189">
    <property type="term" value="F:protein N-terminal-serine acetyltransferase activity"/>
    <property type="evidence" value="ECO:0007669"/>
    <property type="project" value="TreeGrafter"/>
</dbReference>
<gene>
    <name evidence="2" type="ORF">BJ971_002965</name>
</gene>
<accession>A0A7W7MQH5</accession>